<accession>B6G155</accession>
<feature type="domain" description="Helicase Helix-turn-helix" evidence="2">
    <location>
        <begin position="14"/>
        <end position="56"/>
    </location>
</feature>
<protein>
    <recommendedName>
        <fullName evidence="2">Helicase Helix-turn-helix domain-containing protein</fullName>
    </recommendedName>
</protein>
<proteinExistence type="predicted"/>
<dbReference type="InterPro" id="IPR016024">
    <property type="entry name" value="ARM-type_fold"/>
</dbReference>
<feature type="compositionally biased region" description="Basic and acidic residues" evidence="1">
    <location>
        <begin position="149"/>
        <end position="166"/>
    </location>
</feature>
<dbReference type="Proteomes" id="UP000003178">
    <property type="component" value="Unassembled WGS sequence"/>
</dbReference>
<dbReference type="AlphaFoldDB" id="B6G155"/>
<dbReference type="STRING" id="500633.CLOHIR_01861"/>
<dbReference type="eggNOG" id="COG1413">
    <property type="taxonomic scope" value="Bacteria"/>
</dbReference>
<dbReference type="HOGENOM" id="CLU_818121_0_0_9"/>
<dbReference type="InterPro" id="IPR029491">
    <property type="entry name" value="Helicase_HTH"/>
</dbReference>
<name>B6G155_PEPHT</name>
<evidence type="ECO:0000259" key="2">
    <source>
        <dbReference type="Pfam" id="PF14493"/>
    </source>
</evidence>
<dbReference type="InterPro" id="IPR011989">
    <property type="entry name" value="ARM-like"/>
</dbReference>
<dbReference type="OrthoDB" id="1706421at2"/>
<comment type="caution">
    <text evidence="3">The sequence shown here is derived from an EMBL/GenBank/DDBJ whole genome shotgun (WGS) entry which is preliminary data.</text>
</comment>
<evidence type="ECO:0000313" key="4">
    <source>
        <dbReference type="Proteomes" id="UP000003178"/>
    </source>
</evidence>
<evidence type="ECO:0000313" key="3">
    <source>
        <dbReference type="EMBL" id="EEA84461.1"/>
    </source>
</evidence>
<reference evidence="3 4" key="2">
    <citation type="submission" date="2008-10" db="EMBL/GenBank/DDBJ databases">
        <title>Draft genome sequence of Clostridium hiranonis (DSM 13275).</title>
        <authorList>
            <person name="Sudarsanam P."/>
            <person name="Ley R."/>
            <person name="Guruge J."/>
            <person name="Turnbaugh P.J."/>
            <person name="Mahowald M."/>
            <person name="Liep D."/>
            <person name="Gordon J."/>
        </authorList>
    </citation>
    <scope>NUCLEOTIDE SEQUENCE [LARGE SCALE GENOMIC DNA]</scope>
    <source>
        <strain evidence="3 4">DSM 13275</strain>
    </source>
</reference>
<dbReference type="Pfam" id="PF13646">
    <property type="entry name" value="HEAT_2"/>
    <property type="match status" value="1"/>
</dbReference>
<reference evidence="3 4" key="1">
    <citation type="submission" date="2008-09" db="EMBL/GenBank/DDBJ databases">
        <authorList>
            <person name="Fulton L."/>
            <person name="Clifton S."/>
            <person name="Fulton B."/>
            <person name="Xu J."/>
            <person name="Minx P."/>
            <person name="Pepin K.H."/>
            <person name="Johnson M."/>
            <person name="Thiruvilangam P."/>
            <person name="Bhonagiri V."/>
            <person name="Nash W.E."/>
            <person name="Mardis E.R."/>
            <person name="Wilson R.K."/>
        </authorList>
    </citation>
    <scope>NUCLEOTIDE SEQUENCE [LARGE SCALE GENOMIC DNA]</scope>
    <source>
        <strain evidence="3 4">DSM 13275</strain>
    </source>
</reference>
<feature type="region of interest" description="Disordered" evidence="1">
    <location>
        <begin position="147"/>
        <end position="179"/>
    </location>
</feature>
<organism evidence="3 4">
    <name type="scientific">Peptacetobacter hiranonis (strain DSM 13275 / JCM 10541 / KCTC 15199 / TO-931)</name>
    <name type="common">Clostridium hiranonis</name>
    <dbReference type="NCBI Taxonomy" id="500633"/>
    <lineage>
        <taxon>Bacteria</taxon>
        <taxon>Bacillati</taxon>
        <taxon>Bacillota</taxon>
        <taxon>Clostridia</taxon>
        <taxon>Peptostreptococcales</taxon>
        <taxon>Peptostreptococcaceae</taxon>
        <taxon>Peptacetobacter</taxon>
    </lineage>
</organism>
<dbReference type="SUPFAM" id="SSF48371">
    <property type="entry name" value="ARM repeat"/>
    <property type="match status" value="1"/>
</dbReference>
<sequence>MEISWENIDELEDYQITYLLYKESLNVNQIAKVRNLSPQDIADHLIKIQVEKREEDRKKDTLELYLTLNKEERLEYLEQLDSDELTYFKRKILRLIHIEKDIRKLMILAWTAGEMRDTEFLDFLEGLVNHENEDMKKVANTAIKKIKNKSKESNKSEKDKKLEENKPINLNEKNFDNNTEKDDELQSFLGLDKNKRLDFLDRLKPEKMIYFKRKVYKRILTEYNTDDLIVLIWTTGELKDENFLKILHNLTEHRNSDVRRITYSAIRKIGSPKSREVLELGLLDSNPQTRQYCAKALLKVGNRHSLNILRNLYRARQGVEKDYVLRAYREAIIELEKSV</sequence>
<keyword evidence="4" id="KW-1185">Reference proteome</keyword>
<gene>
    <name evidence="3" type="ORF">CLOHIR_01861</name>
</gene>
<dbReference type="Pfam" id="PF14493">
    <property type="entry name" value="HTH_40"/>
    <property type="match status" value="1"/>
</dbReference>
<dbReference type="EMBL" id="ABWP01000071">
    <property type="protein sequence ID" value="EEA84461.1"/>
    <property type="molecule type" value="Genomic_DNA"/>
</dbReference>
<dbReference type="Gene3D" id="1.25.10.10">
    <property type="entry name" value="Leucine-rich Repeat Variant"/>
    <property type="match status" value="1"/>
</dbReference>
<dbReference type="RefSeq" id="WP_006440723.1">
    <property type="nucleotide sequence ID" value="NZ_DS995358.1"/>
</dbReference>
<evidence type="ECO:0000256" key="1">
    <source>
        <dbReference type="SAM" id="MobiDB-lite"/>
    </source>
</evidence>